<dbReference type="SUPFAM" id="SSF143120">
    <property type="entry name" value="YefM-like"/>
    <property type="match status" value="1"/>
</dbReference>
<dbReference type="InterPro" id="IPR036165">
    <property type="entry name" value="YefM-like_sf"/>
</dbReference>
<proteinExistence type="inferred from homology"/>
<evidence type="ECO:0000313" key="3">
    <source>
        <dbReference type="EMBL" id="KKN69556.1"/>
    </source>
</evidence>
<feature type="region of interest" description="Disordered" evidence="2">
    <location>
        <begin position="34"/>
        <end position="53"/>
    </location>
</feature>
<dbReference type="EMBL" id="LAZR01000423">
    <property type="protein sequence ID" value="KKN69556.1"/>
    <property type="molecule type" value="Genomic_DNA"/>
</dbReference>
<accession>A0A0F9V7P1</accession>
<evidence type="ECO:0008006" key="4">
    <source>
        <dbReference type="Google" id="ProtNLM"/>
    </source>
</evidence>
<organism evidence="3">
    <name type="scientific">marine sediment metagenome</name>
    <dbReference type="NCBI Taxonomy" id="412755"/>
    <lineage>
        <taxon>unclassified sequences</taxon>
        <taxon>metagenomes</taxon>
        <taxon>ecological metagenomes</taxon>
    </lineage>
</organism>
<evidence type="ECO:0000256" key="1">
    <source>
        <dbReference type="ARBA" id="ARBA00009981"/>
    </source>
</evidence>
<sequence>MDVTVAEMKANLSGVLRKAAAGAEVQVTRHGKPYVRLGPARPERPTLPRVGAFDGQFQVPDNWDDIATGFEPYME</sequence>
<name>A0A0F9V7P1_9ZZZZ</name>
<reference evidence="3" key="1">
    <citation type="journal article" date="2015" name="Nature">
        <title>Complex archaea that bridge the gap between prokaryotes and eukaryotes.</title>
        <authorList>
            <person name="Spang A."/>
            <person name="Saw J.H."/>
            <person name="Jorgensen S.L."/>
            <person name="Zaremba-Niedzwiedzka K."/>
            <person name="Martijn J."/>
            <person name="Lind A.E."/>
            <person name="van Eijk R."/>
            <person name="Schleper C."/>
            <person name="Guy L."/>
            <person name="Ettema T.J."/>
        </authorList>
    </citation>
    <scope>NUCLEOTIDE SEQUENCE</scope>
</reference>
<dbReference type="Gene3D" id="3.40.1620.10">
    <property type="entry name" value="YefM-like domain"/>
    <property type="match status" value="1"/>
</dbReference>
<protein>
    <recommendedName>
        <fullName evidence="4">Antitoxin</fullName>
    </recommendedName>
</protein>
<dbReference type="AlphaFoldDB" id="A0A0F9V7P1"/>
<gene>
    <name evidence="3" type="ORF">LCGC14_0439760</name>
</gene>
<comment type="caution">
    <text evidence="3">The sequence shown here is derived from an EMBL/GenBank/DDBJ whole genome shotgun (WGS) entry which is preliminary data.</text>
</comment>
<comment type="similarity">
    <text evidence="1">Belongs to the phD/YefM antitoxin family.</text>
</comment>
<dbReference type="NCBIfam" id="TIGR01552">
    <property type="entry name" value="phd_fam"/>
    <property type="match status" value="1"/>
</dbReference>
<evidence type="ECO:0000256" key="2">
    <source>
        <dbReference type="SAM" id="MobiDB-lite"/>
    </source>
</evidence>